<dbReference type="AlphaFoldDB" id="A0A8R1TVT5"/>
<dbReference type="GO" id="GO:0007567">
    <property type="term" value="P:parturition"/>
    <property type="evidence" value="ECO:0007669"/>
    <property type="project" value="EnsemblMetazoa"/>
</dbReference>
<dbReference type="GO" id="GO:0007626">
    <property type="term" value="P:locomotory behavior"/>
    <property type="evidence" value="ECO:0007669"/>
    <property type="project" value="EnsemblMetazoa"/>
</dbReference>
<evidence type="ECO:0000256" key="5">
    <source>
        <dbReference type="RuleBase" id="RU000682"/>
    </source>
</evidence>
<name>A0A8R1TVT5_ONCVO</name>
<organism evidence="7 8">
    <name type="scientific">Onchocerca volvulus</name>
    <dbReference type="NCBI Taxonomy" id="6282"/>
    <lineage>
        <taxon>Eukaryota</taxon>
        <taxon>Metazoa</taxon>
        <taxon>Ecdysozoa</taxon>
        <taxon>Nematoda</taxon>
        <taxon>Chromadorea</taxon>
        <taxon>Rhabditida</taxon>
        <taxon>Spirurina</taxon>
        <taxon>Spiruromorpha</taxon>
        <taxon>Filarioidea</taxon>
        <taxon>Onchocercidae</taxon>
        <taxon>Onchocerca</taxon>
    </lineage>
</organism>
<comment type="similarity">
    <text evidence="3">Belongs to the Msh homeobox family.</text>
</comment>
<dbReference type="OMA" id="FLAHYPW"/>
<evidence type="ECO:0000256" key="2">
    <source>
        <dbReference type="ARBA" id="ARBA00022473"/>
    </source>
</evidence>
<dbReference type="PANTHER" id="PTHR24338">
    <property type="entry name" value="HOMEOBOX PROTEIN MSX"/>
    <property type="match status" value="1"/>
</dbReference>
<feature type="DNA-binding region" description="Homeobox" evidence="4">
    <location>
        <begin position="147"/>
        <end position="197"/>
    </location>
</feature>
<dbReference type="GO" id="GO:0000981">
    <property type="term" value="F:DNA-binding transcription factor activity, RNA polymerase II-specific"/>
    <property type="evidence" value="ECO:0007669"/>
    <property type="project" value="TreeGrafter"/>
</dbReference>
<dbReference type="GO" id="GO:0000977">
    <property type="term" value="F:RNA polymerase II transcription regulatory region sequence-specific DNA binding"/>
    <property type="evidence" value="ECO:0007669"/>
    <property type="project" value="TreeGrafter"/>
</dbReference>
<dbReference type="EnsemblMetazoa" id="OVOC5364.1">
    <property type="protein sequence ID" value="OVOC5364.1"/>
    <property type="gene ID" value="WBGene00242173"/>
</dbReference>
<sequence>MCTTGLSKSNSKTSKKASFSVENILSCSTFSHSDSSLKISKPSPVNPLVTTSVVTIPSISRISQPETSSSGYSLTTDPTGMFLLPTYIHSIPSGKSTDSCPGSTTDSFLAHYPWQATSSEQSSSPPENKTLAAMGLTKCLLRKHKNNRKPRTPFSTQQLLSLERKFQQKQYLSIAERAEFSASLQLTETQVKIWFQVNTFSSYKFS</sequence>
<keyword evidence="2" id="KW-0217">Developmental protein</keyword>
<dbReference type="InterPro" id="IPR009057">
    <property type="entry name" value="Homeodomain-like_sf"/>
</dbReference>
<feature type="domain" description="Homeobox" evidence="6">
    <location>
        <begin position="145"/>
        <end position="196"/>
    </location>
</feature>
<keyword evidence="4 5" id="KW-0371">Homeobox</keyword>
<evidence type="ECO:0000256" key="1">
    <source>
        <dbReference type="ARBA" id="ARBA00004123"/>
    </source>
</evidence>
<dbReference type="InterPro" id="IPR001356">
    <property type="entry name" value="HD"/>
</dbReference>
<dbReference type="CDD" id="cd00086">
    <property type="entry name" value="homeodomain"/>
    <property type="match status" value="1"/>
</dbReference>
<dbReference type="PROSITE" id="PS50071">
    <property type="entry name" value="HOMEOBOX_2"/>
    <property type="match status" value="1"/>
</dbReference>
<dbReference type="GO" id="GO:0048598">
    <property type="term" value="P:embryonic morphogenesis"/>
    <property type="evidence" value="ECO:0007669"/>
    <property type="project" value="EnsemblMetazoa"/>
</dbReference>
<evidence type="ECO:0000313" key="7">
    <source>
        <dbReference type="EnsemblMetazoa" id="OVOC5364.1"/>
    </source>
</evidence>
<evidence type="ECO:0000256" key="4">
    <source>
        <dbReference type="PROSITE-ProRule" id="PRU00108"/>
    </source>
</evidence>
<dbReference type="SMART" id="SM00389">
    <property type="entry name" value="HOX"/>
    <property type="match status" value="1"/>
</dbReference>
<dbReference type="SUPFAM" id="SSF46689">
    <property type="entry name" value="Homeodomain-like"/>
    <property type="match status" value="1"/>
</dbReference>
<dbReference type="GO" id="GO:0005634">
    <property type="term" value="C:nucleus"/>
    <property type="evidence" value="ECO:0007669"/>
    <property type="project" value="UniProtKB-SubCell"/>
</dbReference>
<keyword evidence="8" id="KW-1185">Reference proteome</keyword>
<accession>A0A8R1TVT5</accession>
<dbReference type="Pfam" id="PF00046">
    <property type="entry name" value="Homeodomain"/>
    <property type="match status" value="1"/>
</dbReference>
<dbReference type="Gene3D" id="1.10.10.60">
    <property type="entry name" value="Homeodomain-like"/>
    <property type="match status" value="1"/>
</dbReference>
<dbReference type="InterPro" id="IPR050674">
    <property type="entry name" value="Msh_Homeobox_Regulators"/>
</dbReference>
<keyword evidence="4 5" id="KW-0539">Nucleus</keyword>
<comment type="subcellular location">
    <subcellularLocation>
        <location evidence="1 4 5">Nucleus</location>
    </subcellularLocation>
</comment>
<keyword evidence="4 5" id="KW-0238">DNA-binding</keyword>
<dbReference type="EMBL" id="CMVM020000154">
    <property type="status" value="NOT_ANNOTATED_CDS"/>
    <property type="molecule type" value="Genomic_DNA"/>
</dbReference>
<reference evidence="8" key="1">
    <citation type="submission" date="2013-10" db="EMBL/GenBank/DDBJ databases">
        <title>Genome sequencing of Onchocerca volvulus.</title>
        <authorList>
            <person name="Cotton J."/>
            <person name="Tsai J."/>
            <person name="Stanley E."/>
            <person name="Tracey A."/>
            <person name="Holroyd N."/>
            <person name="Lustigman S."/>
            <person name="Berriman M."/>
        </authorList>
    </citation>
    <scope>NUCLEOTIDE SEQUENCE</scope>
</reference>
<dbReference type="Proteomes" id="UP000024404">
    <property type="component" value="Unassembled WGS sequence"/>
</dbReference>
<proteinExistence type="inferred from homology"/>
<evidence type="ECO:0000313" key="8">
    <source>
        <dbReference type="Proteomes" id="UP000024404"/>
    </source>
</evidence>
<evidence type="ECO:0000256" key="3">
    <source>
        <dbReference type="ARBA" id="ARBA00038425"/>
    </source>
</evidence>
<evidence type="ECO:0000259" key="6">
    <source>
        <dbReference type="PROSITE" id="PS50071"/>
    </source>
</evidence>
<dbReference type="PANTHER" id="PTHR24338:SF0">
    <property type="entry name" value="MUSCLE SEGMENTATION HOMEOBOX"/>
    <property type="match status" value="1"/>
</dbReference>
<protein>
    <submittedName>
        <fullName evidence="7">Homeobox domain-containing protein</fullName>
    </submittedName>
</protein>
<reference evidence="7" key="2">
    <citation type="submission" date="2022-06" db="UniProtKB">
        <authorList>
            <consortium name="EnsemblMetazoa"/>
        </authorList>
    </citation>
    <scope>IDENTIFICATION</scope>
</reference>